<protein>
    <submittedName>
        <fullName evidence="3">Uncharacterized protein</fullName>
    </submittedName>
</protein>
<feature type="non-terminal residue" evidence="3">
    <location>
        <position position="1"/>
    </location>
</feature>
<feature type="compositionally biased region" description="Polar residues" evidence="2">
    <location>
        <begin position="82"/>
        <end position="94"/>
    </location>
</feature>
<keyword evidence="1" id="KW-0175">Coiled coil</keyword>
<evidence type="ECO:0000313" key="4">
    <source>
        <dbReference type="Proteomes" id="UP001432027"/>
    </source>
</evidence>
<sequence length="166" mass="19382">DDEGWRKKKASLENSPFQQFAQFFAHKGIVLRPQTQFDQTNSGVLPPPHVFDEKQQSEQLMEIEQLKDLSLQNDLEGHGSEQTESNKIPANNNTRLELQADVSELRQEMDELKNKNSQLQNELEDVNRKYRQLLMMTGRKTEIATPTTTYSPKELKYKDYVVYFTE</sequence>
<comment type="caution">
    <text evidence="3">The sequence shown here is derived from an EMBL/GenBank/DDBJ whole genome shotgun (WGS) entry which is preliminary data.</text>
</comment>
<evidence type="ECO:0000256" key="1">
    <source>
        <dbReference type="SAM" id="Coils"/>
    </source>
</evidence>
<accession>A0AAV5T856</accession>
<keyword evidence="4" id="KW-1185">Reference proteome</keyword>
<evidence type="ECO:0000256" key="2">
    <source>
        <dbReference type="SAM" id="MobiDB-lite"/>
    </source>
</evidence>
<dbReference type="Proteomes" id="UP001432027">
    <property type="component" value="Unassembled WGS sequence"/>
</dbReference>
<reference evidence="3" key="1">
    <citation type="submission" date="2023-10" db="EMBL/GenBank/DDBJ databases">
        <title>Genome assembly of Pristionchus species.</title>
        <authorList>
            <person name="Yoshida K."/>
            <person name="Sommer R.J."/>
        </authorList>
    </citation>
    <scope>NUCLEOTIDE SEQUENCE</scope>
    <source>
        <strain evidence="3">RS0144</strain>
    </source>
</reference>
<name>A0AAV5T856_9BILA</name>
<feature type="region of interest" description="Disordered" evidence="2">
    <location>
        <begin position="72"/>
        <end position="94"/>
    </location>
</feature>
<dbReference type="EMBL" id="BTSX01000003">
    <property type="protein sequence ID" value="GMS89879.1"/>
    <property type="molecule type" value="Genomic_DNA"/>
</dbReference>
<dbReference type="AlphaFoldDB" id="A0AAV5T856"/>
<feature type="coiled-coil region" evidence="1">
    <location>
        <begin position="95"/>
        <end position="136"/>
    </location>
</feature>
<organism evidence="3 4">
    <name type="scientific">Pristionchus entomophagus</name>
    <dbReference type="NCBI Taxonomy" id="358040"/>
    <lineage>
        <taxon>Eukaryota</taxon>
        <taxon>Metazoa</taxon>
        <taxon>Ecdysozoa</taxon>
        <taxon>Nematoda</taxon>
        <taxon>Chromadorea</taxon>
        <taxon>Rhabditida</taxon>
        <taxon>Rhabditina</taxon>
        <taxon>Diplogasteromorpha</taxon>
        <taxon>Diplogasteroidea</taxon>
        <taxon>Neodiplogasteridae</taxon>
        <taxon>Pristionchus</taxon>
    </lineage>
</organism>
<proteinExistence type="predicted"/>
<evidence type="ECO:0000313" key="3">
    <source>
        <dbReference type="EMBL" id="GMS89879.1"/>
    </source>
</evidence>
<gene>
    <name evidence="3" type="ORF">PENTCL1PPCAC_12054</name>
</gene>